<dbReference type="InterPro" id="IPR004572">
    <property type="entry name" value="Protoporphyrinogen_oxidase"/>
</dbReference>
<evidence type="ECO:0000256" key="11">
    <source>
        <dbReference type="RuleBase" id="RU367069"/>
    </source>
</evidence>
<dbReference type="UniPathway" id="UPA00251">
    <property type="reaction ID" value="UER00324"/>
</dbReference>
<dbReference type="InParanoid" id="A0A136J316"/>
<reference evidence="14" key="1">
    <citation type="submission" date="2016-02" db="EMBL/GenBank/DDBJ databases">
        <title>Draft genome sequence of Microdochium bolleyi, a fungal endophyte of beachgrass.</title>
        <authorList>
            <consortium name="DOE Joint Genome Institute"/>
            <person name="David A.S."/>
            <person name="May G."/>
            <person name="Haridas S."/>
            <person name="Lim J."/>
            <person name="Wang M."/>
            <person name="Labutti K."/>
            <person name="Lipzen A."/>
            <person name="Barry K."/>
            <person name="Grigoriev I.V."/>
        </authorList>
    </citation>
    <scope>NUCLEOTIDE SEQUENCE [LARGE SCALE GENOMIC DNA]</scope>
    <source>
        <strain evidence="14">J235TASD1</strain>
    </source>
</reference>
<evidence type="ECO:0000256" key="5">
    <source>
        <dbReference type="ARBA" id="ARBA00022630"/>
    </source>
</evidence>
<evidence type="ECO:0000313" key="14">
    <source>
        <dbReference type="Proteomes" id="UP000070501"/>
    </source>
</evidence>
<gene>
    <name evidence="13" type="ORF">Micbo1qcDRAFT_163209</name>
</gene>
<dbReference type="Proteomes" id="UP000070501">
    <property type="component" value="Unassembled WGS sequence"/>
</dbReference>
<evidence type="ECO:0000256" key="9">
    <source>
        <dbReference type="ARBA" id="ARBA00023244"/>
    </source>
</evidence>
<dbReference type="Pfam" id="PF01593">
    <property type="entry name" value="Amino_oxidase"/>
    <property type="match status" value="1"/>
</dbReference>
<dbReference type="Gene3D" id="3.50.50.60">
    <property type="entry name" value="FAD/NAD(P)-binding domain"/>
    <property type="match status" value="1"/>
</dbReference>
<evidence type="ECO:0000256" key="6">
    <source>
        <dbReference type="ARBA" id="ARBA00022827"/>
    </source>
</evidence>
<dbReference type="SUPFAM" id="SSF51905">
    <property type="entry name" value="FAD/NAD(P)-binding domain"/>
    <property type="match status" value="1"/>
</dbReference>
<keyword evidence="7 11" id="KW-0560">Oxidoreductase</keyword>
<evidence type="ECO:0000256" key="2">
    <source>
        <dbReference type="ARBA" id="ARBA00005073"/>
    </source>
</evidence>
<organism evidence="13 14">
    <name type="scientific">Microdochium bolleyi</name>
    <dbReference type="NCBI Taxonomy" id="196109"/>
    <lineage>
        <taxon>Eukaryota</taxon>
        <taxon>Fungi</taxon>
        <taxon>Dikarya</taxon>
        <taxon>Ascomycota</taxon>
        <taxon>Pezizomycotina</taxon>
        <taxon>Sordariomycetes</taxon>
        <taxon>Xylariomycetidae</taxon>
        <taxon>Xylariales</taxon>
        <taxon>Microdochiaceae</taxon>
        <taxon>Microdochium</taxon>
    </lineage>
</organism>
<dbReference type="PANTHER" id="PTHR42923:SF3">
    <property type="entry name" value="PROTOPORPHYRINOGEN OXIDASE"/>
    <property type="match status" value="1"/>
</dbReference>
<keyword evidence="8 11" id="KW-0350">Heme biosynthesis</keyword>
<proteinExistence type="inferred from homology"/>
<dbReference type="InterPro" id="IPR050464">
    <property type="entry name" value="Zeta_carotene_desat/Oxidored"/>
</dbReference>
<name>A0A136J316_9PEZI</name>
<dbReference type="OrthoDB" id="438553at2759"/>
<dbReference type="InterPro" id="IPR002937">
    <property type="entry name" value="Amino_oxidase"/>
</dbReference>
<sequence length="699" mass="75611">MATARSEAVSLQLLSRVSSAGRRLYSTSCRRPAAAPAGGIAKLHNHSNSVYGHEIAAKRQSRVFSSSPSPSLAAPADVKRIKRNSVPTSSSVAARGVSPADGKRKIAVLGGGLTGLTTAHYLARHAPDAQITVFELGDRLGGWVMGADFDTPEGKVVMQAGPRMVRSMKGANRYDDLVFYDVLANLGIEDQLKDVGGQAGTRYLYYPDHLVRLPGPPMTPDNLWNIAKSLYQEPLWDGLLPAALHYLKHGDPPSLTQESRAAVNEDESVGHFLERLCGDDRLVKNVASAMMHGIHGGDIYKLSAKHTLFARLWYQMTGGGDKSRAWTSYKELSLMCDIMDGPNRAKVFEMAQGAVERNMLAFDDGMLTLVRSLERDLQNQSNVKIKLGTGVKSLTPVSGGKVSVRTESQDGTATEQFDKVISTITAKALANAAPAGSLSALAETHAVSIQVVSLWYPERGLLKDNPGFGFLVPVSTPNNDEDLLGVIFDSEAHTSEDEPGTKLTVMMGGHHWDGNTYTPSEEQAYAMAQSAVKKTLGIPYQSEKHAMVRFCGNCLPQHYVGHRKLMARAHEQLLQAFGGGLSVAGPSYTPAGIMPSMRAGYEAAMRVATQTSQPWTGTQRPEGQTWWSMLAETKNDKGYEVFRGDHIGETGLAGFAQDDGDTLEPLPHEALFFRTKAAGAVDVLDEHGRPSKWIGSPLK</sequence>
<dbReference type="PANTHER" id="PTHR42923">
    <property type="entry name" value="PROTOPORPHYRINOGEN OXIDASE"/>
    <property type="match status" value="1"/>
</dbReference>
<dbReference type="AlphaFoldDB" id="A0A136J316"/>
<evidence type="ECO:0000256" key="7">
    <source>
        <dbReference type="ARBA" id="ARBA00023002"/>
    </source>
</evidence>
<evidence type="ECO:0000256" key="3">
    <source>
        <dbReference type="ARBA" id="ARBA00010551"/>
    </source>
</evidence>
<comment type="cofactor">
    <cofactor evidence="11">
        <name>FAD</name>
        <dbReference type="ChEBI" id="CHEBI:57692"/>
    </cofactor>
    <text evidence="11">Binds 1 FAD per subunit.</text>
</comment>
<dbReference type="EMBL" id="KQ964250">
    <property type="protein sequence ID" value="KXJ91479.1"/>
    <property type="molecule type" value="Genomic_DNA"/>
</dbReference>
<dbReference type="GO" id="GO:0005743">
    <property type="term" value="C:mitochondrial inner membrane"/>
    <property type="evidence" value="ECO:0007669"/>
    <property type="project" value="UniProtKB-SubCell"/>
</dbReference>
<comment type="catalytic activity">
    <reaction evidence="10 11">
        <text>protoporphyrinogen IX + 3 O2 = protoporphyrin IX + 3 H2O2</text>
        <dbReference type="Rhea" id="RHEA:25576"/>
        <dbReference type="ChEBI" id="CHEBI:15379"/>
        <dbReference type="ChEBI" id="CHEBI:16240"/>
        <dbReference type="ChEBI" id="CHEBI:57306"/>
        <dbReference type="ChEBI" id="CHEBI:57307"/>
        <dbReference type="EC" id="1.3.3.4"/>
    </reaction>
</comment>
<dbReference type="STRING" id="196109.A0A136J316"/>
<dbReference type="NCBIfam" id="TIGR00562">
    <property type="entry name" value="proto_IX_ox"/>
    <property type="match status" value="1"/>
</dbReference>
<keyword evidence="6 11" id="KW-0274">FAD</keyword>
<dbReference type="FunCoup" id="A0A136J316">
    <property type="interactions" value="498"/>
</dbReference>
<comment type="similarity">
    <text evidence="3 11">Belongs to the protoporphyrinogen/coproporphyrinogen oxidase family. Protoporphyrinogen oxidase subfamily.</text>
</comment>
<dbReference type="InterPro" id="IPR036188">
    <property type="entry name" value="FAD/NAD-bd_sf"/>
</dbReference>
<comment type="pathway">
    <text evidence="2 11">Porphyrin-containing compound metabolism; protoporphyrin-IX biosynthesis; protoporphyrin-IX from protoporphyrinogen-IX: step 1/1.</text>
</comment>
<evidence type="ECO:0000259" key="12">
    <source>
        <dbReference type="Pfam" id="PF01593"/>
    </source>
</evidence>
<evidence type="ECO:0000256" key="4">
    <source>
        <dbReference type="ARBA" id="ARBA00012867"/>
    </source>
</evidence>
<protein>
    <recommendedName>
        <fullName evidence="4 11">Protoporphyrinogen oxidase</fullName>
        <ecNumber evidence="4 11">1.3.3.4</ecNumber>
    </recommendedName>
</protein>
<evidence type="ECO:0000313" key="13">
    <source>
        <dbReference type="EMBL" id="KXJ91479.1"/>
    </source>
</evidence>
<comment type="function">
    <text evidence="1 11">Catalyzes the 6-electron oxidation of protoporphyrinogen-IX to form protoporphyrin-IX.</text>
</comment>
<accession>A0A136J316</accession>
<dbReference type="GO" id="GO:0006782">
    <property type="term" value="P:protoporphyrinogen IX biosynthetic process"/>
    <property type="evidence" value="ECO:0007669"/>
    <property type="project" value="UniProtKB-UniRule"/>
</dbReference>
<evidence type="ECO:0000256" key="10">
    <source>
        <dbReference type="ARBA" id="ARBA00047554"/>
    </source>
</evidence>
<dbReference type="SUPFAM" id="SSF54373">
    <property type="entry name" value="FAD-linked reductases, C-terminal domain"/>
    <property type="match status" value="1"/>
</dbReference>
<comment type="subcellular location">
    <subcellularLocation>
        <location evidence="11">Mitochondrion inner membrane</location>
    </subcellularLocation>
</comment>
<keyword evidence="14" id="KW-1185">Reference proteome</keyword>
<keyword evidence="5 11" id="KW-0285">Flavoprotein</keyword>
<keyword evidence="9 11" id="KW-0627">Porphyrin biosynthesis</keyword>
<feature type="domain" description="Amine oxidase" evidence="12">
    <location>
        <begin position="113"/>
        <end position="607"/>
    </location>
</feature>
<evidence type="ECO:0000256" key="1">
    <source>
        <dbReference type="ARBA" id="ARBA00002600"/>
    </source>
</evidence>
<dbReference type="EC" id="1.3.3.4" evidence="4 11"/>
<dbReference type="GO" id="GO:0004729">
    <property type="term" value="F:oxygen-dependent protoporphyrinogen oxidase activity"/>
    <property type="evidence" value="ECO:0007669"/>
    <property type="project" value="UniProtKB-UniRule"/>
</dbReference>
<evidence type="ECO:0000256" key="8">
    <source>
        <dbReference type="ARBA" id="ARBA00023133"/>
    </source>
</evidence>